<evidence type="ECO:0000313" key="8">
    <source>
        <dbReference type="Proteomes" id="UP000572817"/>
    </source>
</evidence>
<comment type="caution">
    <text evidence="7">The sequence shown here is derived from an EMBL/GenBank/DDBJ whole genome shotgun (WGS) entry which is preliminary data.</text>
</comment>
<dbReference type="EMBL" id="WWBZ02000073">
    <property type="protein sequence ID" value="KAF4301871.1"/>
    <property type="molecule type" value="Genomic_DNA"/>
</dbReference>
<keyword evidence="3 5" id="KW-1133">Transmembrane helix</keyword>
<feature type="transmembrane region" description="Helical" evidence="5">
    <location>
        <begin position="214"/>
        <end position="234"/>
    </location>
</feature>
<feature type="transmembrane region" description="Helical" evidence="5">
    <location>
        <begin position="40"/>
        <end position="61"/>
    </location>
</feature>
<dbReference type="AlphaFoldDB" id="A0A8H4IP37"/>
<sequence length="333" mass="36077">MGATKQELLLESGKTEPAEAKSLWYHAYTIWLFTRSDLKAIVLPATIFGMASVLSGPLLTTNASPDYYSIFCRLPLVLLGVWMDLLVFDISNQRQPESVVEDAANKPWRPLPSGRITPDGARRLLLIAIPACIAKSLILGGTIETMVLFVLFWLYNDLHAGDSHYLLRNLINALGISAYCSGAAAFASSSLPPSTHHVHTIATFSHAAPLTPRYYSWLLLIAFTIFVTISLQDLPDVEGDAAKGRLTQPLVAGESVTRVSCAIGVVAASGACCAFWGVGAVGWVWVMGVGGVVAGRTLGLREVVRDAGTWKMWCVWMGVLSCLPVWKRLEGVM</sequence>
<dbReference type="InterPro" id="IPR000537">
    <property type="entry name" value="UbiA_prenyltransferase"/>
</dbReference>
<evidence type="ECO:0000256" key="1">
    <source>
        <dbReference type="ARBA" id="ARBA00004141"/>
    </source>
</evidence>
<name>A0A8H4IP37_9PEZI</name>
<evidence type="ECO:0000256" key="4">
    <source>
        <dbReference type="ARBA" id="ARBA00023136"/>
    </source>
</evidence>
<dbReference type="EMBL" id="WWBZ02000050">
    <property type="protein sequence ID" value="KAF4304836.1"/>
    <property type="molecule type" value="Genomic_DNA"/>
</dbReference>
<dbReference type="CDD" id="cd13965">
    <property type="entry name" value="PT_UbiA_3"/>
    <property type="match status" value="1"/>
</dbReference>
<proteinExistence type="predicted"/>
<evidence type="ECO:0000256" key="3">
    <source>
        <dbReference type="ARBA" id="ARBA00022989"/>
    </source>
</evidence>
<feature type="transmembrane region" description="Helical" evidence="5">
    <location>
        <begin position="124"/>
        <end position="155"/>
    </location>
</feature>
<feature type="transmembrane region" description="Helical" evidence="5">
    <location>
        <begin position="283"/>
        <end position="300"/>
    </location>
</feature>
<dbReference type="GO" id="GO:0016765">
    <property type="term" value="F:transferase activity, transferring alkyl or aryl (other than methyl) groups"/>
    <property type="evidence" value="ECO:0007669"/>
    <property type="project" value="InterPro"/>
</dbReference>
<dbReference type="Proteomes" id="UP000572817">
    <property type="component" value="Unassembled WGS sequence"/>
</dbReference>
<evidence type="ECO:0000313" key="6">
    <source>
        <dbReference type="EMBL" id="KAF4301871.1"/>
    </source>
</evidence>
<dbReference type="PANTHER" id="PTHR42723">
    <property type="entry name" value="CHLOROPHYLL SYNTHASE"/>
    <property type="match status" value="1"/>
</dbReference>
<reference evidence="7 8" key="1">
    <citation type="submission" date="2020-04" db="EMBL/GenBank/DDBJ databases">
        <title>Genome Assembly and Annotation of Botryosphaeria dothidea sdau 11-99, a Latent Pathogen of Apple Fruit Ring Rot in China.</title>
        <authorList>
            <person name="Yu C."/>
            <person name="Diao Y."/>
            <person name="Lu Q."/>
            <person name="Zhao J."/>
            <person name="Cui S."/>
            <person name="Peng C."/>
            <person name="He B."/>
            <person name="Liu H."/>
        </authorList>
    </citation>
    <scope>NUCLEOTIDE SEQUENCE [LARGE SCALE GENOMIC DNA]</scope>
    <source>
        <strain evidence="8">sdau11-99</strain>
        <strain evidence="7">Sdau11-99</strain>
    </source>
</reference>
<keyword evidence="8" id="KW-1185">Reference proteome</keyword>
<dbReference type="Pfam" id="PF01040">
    <property type="entry name" value="UbiA"/>
    <property type="match status" value="1"/>
</dbReference>
<protein>
    <submittedName>
        <fullName evidence="7">Uncharacterized protein</fullName>
    </submittedName>
</protein>
<dbReference type="InterPro" id="IPR050475">
    <property type="entry name" value="Prenyltransferase_related"/>
</dbReference>
<dbReference type="GO" id="GO:0016020">
    <property type="term" value="C:membrane"/>
    <property type="evidence" value="ECO:0007669"/>
    <property type="project" value="UniProtKB-SubCell"/>
</dbReference>
<dbReference type="PANTHER" id="PTHR42723:SF1">
    <property type="entry name" value="CHLOROPHYLL SYNTHASE, CHLOROPLASTIC"/>
    <property type="match status" value="1"/>
</dbReference>
<keyword evidence="4 5" id="KW-0472">Membrane</keyword>
<dbReference type="OrthoDB" id="434972at2759"/>
<evidence type="ECO:0000256" key="5">
    <source>
        <dbReference type="SAM" id="Phobius"/>
    </source>
</evidence>
<evidence type="ECO:0000256" key="2">
    <source>
        <dbReference type="ARBA" id="ARBA00022692"/>
    </source>
</evidence>
<gene>
    <name evidence="6" type="ORF">GTA08_BOTSDO09781</name>
    <name evidence="7" type="ORF">GTA08_BOTSDO14222</name>
</gene>
<organism evidence="7 8">
    <name type="scientific">Botryosphaeria dothidea</name>
    <dbReference type="NCBI Taxonomy" id="55169"/>
    <lineage>
        <taxon>Eukaryota</taxon>
        <taxon>Fungi</taxon>
        <taxon>Dikarya</taxon>
        <taxon>Ascomycota</taxon>
        <taxon>Pezizomycotina</taxon>
        <taxon>Dothideomycetes</taxon>
        <taxon>Dothideomycetes incertae sedis</taxon>
        <taxon>Botryosphaeriales</taxon>
        <taxon>Botryosphaeriaceae</taxon>
        <taxon>Botryosphaeria</taxon>
    </lineage>
</organism>
<keyword evidence="2 5" id="KW-0812">Transmembrane</keyword>
<accession>A0A8H4IP37</accession>
<evidence type="ECO:0000313" key="7">
    <source>
        <dbReference type="EMBL" id="KAF4304836.1"/>
    </source>
</evidence>
<comment type="subcellular location">
    <subcellularLocation>
        <location evidence="1">Membrane</location>
        <topology evidence="1">Multi-pass membrane protein</topology>
    </subcellularLocation>
</comment>